<proteinExistence type="predicted"/>
<name>A0A0V1GGN1_TRIPS</name>
<keyword evidence="2" id="KW-1185">Reference proteome</keyword>
<evidence type="ECO:0000313" key="2">
    <source>
        <dbReference type="Proteomes" id="UP000054805"/>
    </source>
</evidence>
<sequence length="38" mass="4475">MWRVAALRYVLGVHYSVEVLLKFVSELLRSIKNEAKKK</sequence>
<evidence type="ECO:0000313" key="1">
    <source>
        <dbReference type="EMBL" id="KRY97432.1"/>
    </source>
</evidence>
<gene>
    <name evidence="1" type="ORF">T4B_9223</name>
</gene>
<protein>
    <submittedName>
        <fullName evidence="1">Uncharacterized protein</fullName>
    </submittedName>
</protein>
<accession>A0A0V1GGN1</accession>
<dbReference type="AlphaFoldDB" id="A0A0V1GGN1"/>
<dbReference type="Proteomes" id="UP000054805">
    <property type="component" value="Unassembled WGS sequence"/>
</dbReference>
<reference evidence="1 2" key="1">
    <citation type="submission" date="2015-01" db="EMBL/GenBank/DDBJ databases">
        <title>Evolution of Trichinella species and genotypes.</title>
        <authorList>
            <person name="Korhonen P.K."/>
            <person name="Edoardo P."/>
            <person name="Giuseppe L.R."/>
            <person name="Gasser R.B."/>
        </authorList>
    </citation>
    <scope>NUCLEOTIDE SEQUENCE [LARGE SCALE GENOMIC DNA]</scope>
    <source>
        <strain evidence="1">ISS588</strain>
    </source>
</reference>
<comment type="caution">
    <text evidence="1">The sequence shown here is derived from an EMBL/GenBank/DDBJ whole genome shotgun (WGS) entry which is preliminary data.</text>
</comment>
<dbReference type="EMBL" id="JYDS01002416">
    <property type="protein sequence ID" value="KRY97432.1"/>
    <property type="molecule type" value="Genomic_DNA"/>
</dbReference>
<organism evidence="1 2">
    <name type="scientific">Trichinella pseudospiralis</name>
    <name type="common">Parasitic roundworm</name>
    <dbReference type="NCBI Taxonomy" id="6337"/>
    <lineage>
        <taxon>Eukaryota</taxon>
        <taxon>Metazoa</taxon>
        <taxon>Ecdysozoa</taxon>
        <taxon>Nematoda</taxon>
        <taxon>Enoplea</taxon>
        <taxon>Dorylaimia</taxon>
        <taxon>Trichinellida</taxon>
        <taxon>Trichinellidae</taxon>
        <taxon>Trichinella</taxon>
    </lineage>
</organism>